<dbReference type="InterPro" id="IPR018859">
    <property type="entry name" value="BAR_dom-cont"/>
</dbReference>
<dbReference type="Pfam" id="PF10455">
    <property type="entry name" value="BAR_2"/>
    <property type="match status" value="1"/>
</dbReference>
<dbReference type="Gene3D" id="1.20.1270.60">
    <property type="entry name" value="Arfaptin homology (AH) domain/BAR domain"/>
    <property type="match status" value="1"/>
</dbReference>
<reference evidence="2" key="1">
    <citation type="journal article" date="2016" name="Genome Announc.">
        <title>Genome sequences of three species of Hanseniaspora isolated from spontaneous wine fermentations.</title>
        <authorList>
            <person name="Sternes P.R."/>
            <person name="Lee D."/>
            <person name="Kutyna D.R."/>
            <person name="Borneman A.R."/>
        </authorList>
    </citation>
    <scope>NUCLEOTIDE SEQUENCE [LARGE SCALE GENOMIC DNA]</scope>
    <source>
        <strain evidence="2">AWRI3580</strain>
    </source>
</reference>
<dbReference type="EMBL" id="LPNN01000004">
    <property type="protein sequence ID" value="OEJ89030.1"/>
    <property type="molecule type" value="Genomic_DNA"/>
</dbReference>
<dbReference type="VEuPathDB" id="FungiDB:AWRI3580_g2359"/>
<dbReference type="STRING" id="29833.A0A1E5RQA5"/>
<evidence type="ECO:0008006" key="3">
    <source>
        <dbReference type="Google" id="ProtNLM"/>
    </source>
</evidence>
<organism evidence="1 2">
    <name type="scientific">Hanseniaspora uvarum</name>
    <name type="common">Yeast</name>
    <name type="synonym">Kloeckera apiculata</name>
    <dbReference type="NCBI Taxonomy" id="29833"/>
    <lineage>
        <taxon>Eukaryota</taxon>
        <taxon>Fungi</taxon>
        <taxon>Dikarya</taxon>
        <taxon>Ascomycota</taxon>
        <taxon>Saccharomycotina</taxon>
        <taxon>Saccharomycetes</taxon>
        <taxon>Saccharomycodales</taxon>
        <taxon>Saccharomycodaceae</taxon>
        <taxon>Hanseniaspora</taxon>
    </lineage>
</organism>
<feature type="unsure residue" description="D or N" evidence="1">
    <location>
        <position position="115"/>
    </location>
</feature>
<dbReference type="Proteomes" id="UP000095358">
    <property type="component" value="Unassembled WGS sequence"/>
</dbReference>
<evidence type="ECO:0000313" key="2">
    <source>
        <dbReference type="Proteomes" id="UP000095358"/>
    </source>
</evidence>
<proteinExistence type="predicted"/>
<dbReference type="SUPFAM" id="SSF103657">
    <property type="entry name" value="BAR/IMD domain-like"/>
    <property type="match status" value="1"/>
</dbReference>
<protein>
    <recommendedName>
        <fullName evidence="3">Protein GVP36</fullName>
    </recommendedName>
</protein>
<dbReference type="OrthoDB" id="5549748at2759"/>
<sequence>MTEEAAEFTVNEAIEENEHVTPTSEEPAANNFYSFFNKVDTFISSTAQQIQSNIPTVDSAFLEKEKESLNKNIQKNFFKINEKMKTSSKVIKHNDDFQSTKLPDAYIELEKQTDDLGKVLNKVITILETYEVEGYDYPPTLSDSLNEVWKVTNKFKLWGTNDEQESKADSTKHEEKEGFLPRSFAQALSNTFNQCHKILEHDEDEEDLVKSFSILKDTNTIIDEHKENQDNIIKTDILPSFRALYNDVYKGLKGKRKTVENLRIELDSLRYTNENNDDTLEDQFITETSSTLSDMQNFVESVDIIKLLRSFTEVQLAYYKKCVEEHEKSLSVLKEIEAEYEEEE</sequence>
<name>A0A1E5RQA5_HANUV</name>
<comment type="caution">
    <text evidence="1">The sequence shown here is derived from an EMBL/GenBank/DDBJ whole genome shotgun (WGS) entry which is preliminary data.</text>
</comment>
<evidence type="ECO:0000313" key="1">
    <source>
        <dbReference type="EMBL" id="OEJ89030.1"/>
    </source>
</evidence>
<accession>A0A1E5RQA5</accession>
<dbReference type="AlphaFoldDB" id="A0A1E5RQA5"/>
<keyword evidence="2" id="KW-1185">Reference proteome</keyword>
<dbReference type="InterPro" id="IPR027267">
    <property type="entry name" value="AH/BAR_dom_sf"/>
</dbReference>
<gene>
    <name evidence="1" type="ORF">AWRI3580_g2359</name>
</gene>